<dbReference type="WBParaSite" id="JU765_v2.g2787.t1">
    <property type="protein sequence ID" value="JU765_v2.g2787.t1"/>
    <property type="gene ID" value="JU765_v2.g2787"/>
</dbReference>
<dbReference type="Proteomes" id="UP000887576">
    <property type="component" value="Unplaced"/>
</dbReference>
<evidence type="ECO:0000313" key="2">
    <source>
        <dbReference type="WBParaSite" id="JU765_v2.g2787.t1"/>
    </source>
</evidence>
<name>A0AC34R2B8_9BILA</name>
<sequence>MTAAVIFLLLFFGSFPSSETKVFIPQNADEKPSNTSLAFINEMWKIDMKDKVQLSAFFIHQKGKPFEFTIKVPDLNKLGAGTKIKFDFGNQQEMIFKLSIHSDGKTLLIDDGKAKKLLGSSDKLSIPFVVFPNGSIIVGRTPGELNLTVNSTDIGEGNFAMGFTLTAENVMDVVE</sequence>
<evidence type="ECO:0000313" key="1">
    <source>
        <dbReference type="Proteomes" id="UP000887576"/>
    </source>
</evidence>
<accession>A0AC34R2B8</accession>
<protein>
    <submittedName>
        <fullName evidence="2">Uncharacterized protein</fullName>
    </submittedName>
</protein>
<proteinExistence type="predicted"/>
<organism evidence="1 2">
    <name type="scientific">Panagrolaimus sp. JU765</name>
    <dbReference type="NCBI Taxonomy" id="591449"/>
    <lineage>
        <taxon>Eukaryota</taxon>
        <taxon>Metazoa</taxon>
        <taxon>Ecdysozoa</taxon>
        <taxon>Nematoda</taxon>
        <taxon>Chromadorea</taxon>
        <taxon>Rhabditida</taxon>
        <taxon>Tylenchina</taxon>
        <taxon>Panagrolaimomorpha</taxon>
        <taxon>Panagrolaimoidea</taxon>
        <taxon>Panagrolaimidae</taxon>
        <taxon>Panagrolaimus</taxon>
    </lineage>
</organism>
<reference evidence="2" key="1">
    <citation type="submission" date="2022-11" db="UniProtKB">
        <authorList>
            <consortium name="WormBaseParasite"/>
        </authorList>
    </citation>
    <scope>IDENTIFICATION</scope>
</reference>